<reference evidence="2 3" key="1">
    <citation type="journal article" date="2008" name="PLoS ONE">
        <title>Environmental adaptation: genomic analysis of the piezotolerant and psychrotolerant deep-sea iron reducing bacterium Shewanella piezotolerans WP3.</title>
        <authorList>
            <person name="Wang F."/>
            <person name="Wang J."/>
            <person name="Jian H."/>
            <person name="Zhang B."/>
            <person name="Li S."/>
            <person name="Wang F."/>
            <person name="Zeng X."/>
            <person name="Gao L."/>
            <person name="Bartlett D.H."/>
            <person name="Yu J."/>
            <person name="Hu S."/>
            <person name="Xiao X."/>
        </authorList>
    </citation>
    <scope>NUCLEOTIDE SEQUENCE [LARGE SCALE GENOMIC DNA]</scope>
    <source>
        <strain evidence="3">WP3 / JCM 13877</strain>
    </source>
</reference>
<name>B8CIE2_SHEPW</name>
<evidence type="ECO:0000313" key="3">
    <source>
        <dbReference type="Proteomes" id="UP000000753"/>
    </source>
</evidence>
<evidence type="ECO:0000256" key="1">
    <source>
        <dbReference type="SAM" id="Phobius"/>
    </source>
</evidence>
<dbReference type="RefSeq" id="WP_020910799.1">
    <property type="nucleotide sequence ID" value="NC_011566.1"/>
</dbReference>
<sequence>MESNHSNTSSTSDKRKPWVVLGVIASIVVAVWLLLMVMPKGFKATHEEIGTGKPAVVFVYDPGLAVSNSQTEQMNEARAHLGDNALFLLARAGTPDGDKMIATYRAESAEVLLFDPTGKLIKRQYGVIGANELMQWLRL</sequence>
<gene>
    <name evidence="2" type="ordered locus">swp_0595</name>
</gene>
<dbReference type="AlphaFoldDB" id="B8CIE2"/>
<dbReference type="SUPFAM" id="SSF52833">
    <property type="entry name" value="Thioredoxin-like"/>
    <property type="match status" value="1"/>
</dbReference>
<dbReference type="STRING" id="225849.swp_0595"/>
<keyword evidence="3" id="KW-1185">Reference proteome</keyword>
<dbReference type="HOGENOM" id="CLU_156600_0_0_6"/>
<organism evidence="2 3">
    <name type="scientific">Shewanella piezotolerans (strain WP3 / JCM 13877)</name>
    <dbReference type="NCBI Taxonomy" id="225849"/>
    <lineage>
        <taxon>Bacteria</taxon>
        <taxon>Pseudomonadati</taxon>
        <taxon>Pseudomonadota</taxon>
        <taxon>Gammaproteobacteria</taxon>
        <taxon>Alteromonadales</taxon>
        <taxon>Shewanellaceae</taxon>
        <taxon>Shewanella</taxon>
    </lineage>
</organism>
<keyword evidence="1" id="KW-1133">Transmembrane helix</keyword>
<dbReference type="eggNOG" id="ENOG50337CT">
    <property type="taxonomic scope" value="Bacteria"/>
</dbReference>
<evidence type="ECO:0000313" key="2">
    <source>
        <dbReference type="EMBL" id="ACJ27418.1"/>
    </source>
</evidence>
<keyword evidence="1" id="KW-0472">Membrane</keyword>
<dbReference type="InterPro" id="IPR036249">
    <property type="entry name" value="Thioredoxin-like_sf"/>
</dbReference>
<dbReference type="KEGG" id="swp:swp_0595"/>
<dbReference type="EMBL" id="CP000472">
    <property type="protein sequence ID" value="ACJ27418.1"/>
    <property type="molecule type" value="Genomic_DNA"/>
</dbReference>
<protein>
    <submittedName>
        <fullName evidence="2">Uncharacterized protein</fullName>
    </submittedName>
</protein>
<accession>B8CIE2</accession>
<dbReference type="Proteomes" id="UP000000753">
    <property type="component" value="Chromosome"/>
</dbReference>
<proteinExistence type="predicted"/>
<keyword evidence="1" id="KW-0812">Transmembrane</keyword>
<feature type="transmembrane region" description="Helical" evidence="1">
    <location>
        <begin position="18"/>
        <end position="37"/>
    </location>
</feature>
<dbReference type="OrthoDB" id="8546435at2"/>